<reference evidence="1" key="2">
    <citation type="journal article" date="2021" name="PeerJ">
        <title>Extensive microbial diversity within the chicken gut microbiome revealed by metagenomics and culture.</title>
        <authorList>
            <person name="Gilroy R."/>
            <person name="Ravi A."/>
            <person name="Getino M."/>
            <person name="Pursley I."/>
            <person name="Horton D.L."/>
            <person name="Alikhan N.F."/>
            <person name="Baker D."/>
            <person name="Gharbi K."/>
            <person name="Hall N."/>
            <person name="Watson M."/>
            <person name="Adriaenssens E.M."/>
            <person name="Foster-Nyarko E."/>
            <person name="Jarju S."/>
            <person name="Secka A."/>
            <person name="Antonio M."/>
            <person name="Oren A."/>
            <person name="Chaudhuri R.R."/>
            <person name="La Ragione R."/>
            <person name="Hildebrand F."/>
            <person name="Pallen M.J."/>
        </authorList>
    </citation>
    <scope>NUCLEOTIDE SEQUENCE</scope>
    <source>
        <strain evidence="1">CHK193-30670</strain>
    </source>
</reference>
<reference evidence="1" key="1">
    <citation type="submission" date="2020-10" db="EMBL/GenBank/DDBJ databases">
        <authorList>
            <person name="Gilroy R."/>
        </authorList>
    </citation>
    <scope>NUCLEOTIDE SEQUENCE</scope>
    <source>
        <strain evidence="1">CHK193-30670</strain>
    </source>
</reference>
<evidence type="ECO:0000313" key="2">
    <source>
        <dbReference type="Proteomes" id="UP000824074"/>
    </source>
</evidence>
<dbReference type="EMBL" id="DVMT01000053">
    <property type="protein sequence ID" value="HIU40708.1"/>
    <property type="molecule type" value="Genomic_DNA"/>
</dbReference>
<dbReference type="AlphaFoldDB" id="A0A9D1LHC4"/>
<name>A0A9D1LHC4_9FIRM</name>
<dbReference type="Proteomes" id="UP000824074">
    <property type="component" value="Unassembled WGS sequence"/>
</dbReference>
<organism evidence="1 2">
    <name type="scientific">Candidatus Aphodocola excrementigallinarum</name>
    <dbReference type="NCBI Taxonomy" id="2840670"/>
    <lineage>
        <taxon>Bacteria</taxon>
        <taxon>Bacillati</taxon>
        <taxon>Bacillota</taxon>
        <taxon>Bacilli</taxon>
        <taxon>Candidatus Aphodocola</taxon>
    </lineage>
</organism>
<proteinExistence type="predicted"/>
<protein>
    <submittedName>
        <fullName evidence="1">Uncharacterized protein</fullName>
    </submittedName>
</protein>
<accession>A0A9D1LHC4</accession>
<gene>
    <name evidence="1" type="ORF">IAB68_05355</name>
</gene>
<evidence type="ECO:0000313" key="1">
    <source>
        <dbReference type="EMBL" id="HIU40708.1"/>
    </source>
</evidence>
<sequence>MYNKSGIKTDLMLLERYLSIKQTPVIEKNKITKFKCADEVYPYTNEPLSLYYDKNLDNKKVLTVTSSCDHALHAALAGALDITCFDINRFCKYYAGLKIAMIKKYDYDEYLKKIEDLIFWLTEYEWDKDASKVRDFAFMIFDLFSYLTDDEKAFFQTFIRTANEDGLKNRFLTLLFLDKDPFEMVNNNAYLVPDNYYKLKENLNYCNFKYIDSNVNKLRNKKLGKFDVIYLSNILSTLYKDDSKLLIYLSKLLNDEGIIYDCAWQVNDYVFSSKVKKYYDSNSIELKDGHVITTFFKK</sequence>
<comment type="caution">
    <text evidence="1">The sequence shown here is derived from an EMBL/GenBank/DDBJ whole genome shotgun (WGS) entry which is preliminary data.</text>
</comment>